<keyword evidence="2" id="KW-1185">Reference proteome</keyword>
<feature type="non-terminal residue" evidence="1">
    <location>
        <position position="1"/>
    </location>
</feature>
<dbReference type="Proteomes" id="UP000078046">
    <property type="component" value="Unassembled WGS sequence"/>
</dbReference>
<protein>
    <submittedName>
        <fullName evidence="1">Uncharacterized protein</fullName>
    </submittedName>
</protein>
<proteinExistence type="predicted"/>
<sequence>YKDDEGIENDLSDIDYVILPNKLKSQDIGRVALMKNTSVMKAVIIVAKGNQNCRVPTMLDPWCELEVFLQSHHYFKAYNCIMRHWTKKEHPFDIADTIEIAERSLATMGSCINSVKSDTMLKFNSIYDNN</sequence>
<reference evidence="1 2" key="1">
    <citation type="submission" date="2016-04" db="EMBL/GenBank/DDBJ databases">
        <title>The genome of Intoshia linei affirms orthonectids as highly simplified spiralians.</title>
        <authorList>
            <person name="Mikhailov K.V."/>
            <person name="Slusarev G.S."/>
            <person name="Nikitin M.A."/>
            <person name="Logacheva M.D."/>
            <person name="Penin A."/>
            <person name="Aleoshin V."/>
            <person name="Panchin Y.V."/>
        </authorList>
    </citation>
    <scope>NUCLEOTIDE SEQUENCE [LARGE SCALE GENOMIC DNA]</scope>
    <source>
        <strain evidence="1">Intl2013</strain>
        <tissue evidence="1">Whole animal</tissue>
    </source>
</reference>
<evidence type="ECO:0000313" key="1">
    <source>
        <dbReference type="EMBL" id="OAF67822.1"/>
    </source>
</evidence>
<dbReference type="EMBL" id="LWCA01000566">
    <property type="protein sequence ID" value="OAF67822.1"/>
    <property type="molecule type" value="Genomic_DNA"/>
</dbReference>
<evidence type="ECO:0000313" key="2">
    <source>
        <dbReference type="Proteomes" id="UP000078046"/>
    </source>
</evidence>
<gene>
    <name evidence="1" type="ORF">A3Q56_04442</name>
</gene>
<comment type="caution">
    <text evidence="1">The sequence shown here is derived from an EMBL/GenBank/DDBJ whole genome shotgun (WGS) entry which is preliminary data.</text>
</comment>
<name>A0A177B267_9BILA</name>
<accession>A0A177B267</accession>
<organism evidence="1 2">
    <name type="scientific">Intoshia linei</name>
    <dbReference type="NCBI Taxonomy" id="1819745"/>
    <lineage>
        <taxon>Eukaryota</taxon>
        <taxon>Metazoa</taxon>
        <taxon>Spiralia</taxon>
        <taxon>Lophotrochozoa</taxon>
        <taxon>Mesozoa</taxon>
        <taxon>Orthonectida</taxon>
        <taxon>Rhopaluridae</taxon>
        <taxon>Intoshia</taxon>
    </lineage>
</organism>
<dbReference type="AlphaFoldDB" id="A0A177B267"/>